<proteinExistence type="predicted"/>
<organism evidence="1 2">
    <name type="scientific">Metabacillus hrfriensis</name>
    <dbReference type="NCBI Taxonomy" id="3048891"/>
    <lineage>
        <taxon>Bacteria</taxon>
        <taxon>Bacillati</taxon>
        <taxon>Bacillota</taxon>
        <taxon>Bacilli</taxon>
        <taxon>Bacillales</taxon>
        <taxon>Bacillaceae</taxon>
        <taxon>Metabacillus</taxon>
    </lineage>
</organism>
<evidence type="ECO:0000313" key="2">
    <source>
        <dbReference type="Proteomes" id="UP001226091"/>
    </source>
</evidence>
<dbReference type="Proteomes" id="UP001226091">
    <property type="component" value="Chromosome"/>
</dbReference>
<evidence type="ECO:0000313" key="1">
    <source>
        <dbReference type="EMBL" id="WHZ57791.1"/>
    </source>
</evidence>
<dbReference type="EMBL" id="CP126116">
    <property type="protein sequence ID" value="WHZ57791.1"/>
    <property type="molecule type" value="Genomic_DNA"/>
</dbReference>
<sequence>MIRAAIIGLGAIGQRLIKNFTDHPDIIISAICDRNAEVTRETSERLGNVSSFTDHKKMLEEAEIDLVYAAVPPKFHHRIVTDVIAKGKHVLCEKPLANSLEEAESLYIQAKEKGKGIVHAMNFPLNYSAGSKTFASLIKDGYVGKLRRLELKMHFPEWPRPWQQNDWVASREQGGFVLEVGVHFIQQIQKIFGPVHVLNKSVQYPEDPTASEIGILAQMELQDGTPVFIDGMSQIAGTEEIRFTAYGTEGTLSLLNWSALEGGKLGEPIQRIDADSSLANSLIDELVKALKGEKAEIIDFEAGYQAQNILEKLRG</sequence>
<name>A0ACD4RBE8_9BACI</name>
<accession>A0ACD4RBE8</accession>
<keyword evidence="2" id="KW-1185">Reference proteome</keyword>
<gene>
    <name evidence="1" type="ORF">QLQ22_24660</name>
</gene>
<protein>
    <submittedName>
        <fullName evidence="1">Gfo/Idh/MocA family oxidoreductase</fullName>
    </submittedName>
</protein>
<reference evidence="2" key="1">
    <citation type="journal article" date="2025" name="Aquaculture">
        <title>Assessment of the bioflocculant production and safety properties of Metabacillus hrfriensis sp. nov. based on phenotypic and whole-genome sequencing analysis.</title>
        <authorList>
            <person name="Zhang R."/>
            <person name="Zhao Z."/>
            <person name="Luo L."/>
            <person name="Wang S."/>
            <person name="Guo K."/>
            <person name="Xu W."/>
        </authorList>
    </citation>
    <scope>NUCLEOTIDE SEQUENCE [LARGE SCALE GENOMIC DNA]</scope>
    <source>
        <strain evidence="2">CT-WN-B3</strain>
    </source>
</reference>